<dbReference type="GO" id="GO:0015944">
    <property type="term" value="P:formate oxidation"/>
    <property type="evidence" value="ECO:0007669"/>
    <property type="project" value="InterPro"/>
</dbReference>
<dbReference type="InterPro" id="IPR017896">
    <property type="entry name" value="4Fe4S_Fe-S-bd"/>
</dbReference>
<feature type="binding site" evidence="7">
    <location>
        <position position="150"/>
    </location>
    <ligand>
        <name>[4Fe-4S] cluster</name>
        <dbReference type="ChEBI" id="CHEBI:49883"/>
        <label>2</label>
    </ligand>
</feature>
<dbReference type="AlphaFoldDB" id="A0A1M6WIU3"/>
<feature type="binding site" evidence="7">
    <location>
        <position position="14"/>
    </location>
    <ligand>
        <name>[4Fe-4S] cluster</name>
        <dbReference type="ChEBI" id="CHEBI:49883"/>
        <label>1</label>
    </ligand>
</feature>
<organism evidence="10 11">
    <name type="scientific">Desulfatibacillum alkenivorans DSM 16219</name>
    <dbReference type="NCBI Taxonomy" id="1121393"/>
    <lineage>
        <taxon>Bacteria</taxon>
        <taxon>Pseudomonadati</taxon>
        <taxon>Thermodesulfobacteriota</taxon>
        <taxon>Desulfobacteria</taxon>
        <taxon>Desulfobacterales</taxon>
        <taxon>Desulfatibacillaceae</taxon>
        <taxon>Desulfatibacillum</taxon>
    </lineage>
</organism>
<keyword evidence="11" id="KW-1185">Reference proteome</keyword>
<feature type="binding site" evidence="7">
    <location>
        <position position="154"/>
    </location>
    <ligand>
        <name>[4Fe-4S] cluster</name>
        <dbReference type="ChEBI" id="CHEBI:49883"/>
        <label>1</label>
    </ligand>
</feature>
<dbReference type="PANTHER" id="PTHR43545">
    <property type="entry name" value="FORMATE DEHYDROGENASE, NITRATE-INDUCIBLE, IRON-SULFUR SUBUNIT"/>
    <property type="match status" value="1"/>
</dbReference>
<feature type="binding site" evidence="7">
    <location>
        <position position="21"/>
    </location>
    <ligand>
        <name>[4Fe-4S] cluster</name>
        <dbReference type="ChEBI" id="CHEBI:49883"/>
        <label>2</label>
    </ligand>
</feature>
<sequence>MKALLMDTTLCVACRGCQVACKQWNRLDAEQTSFFHGGGYQNPAHRSTQTWNLITFNEVENGRGMDWVFGRRQCNHCLEPACVTACPVGALTKTAEGPVHYDESRCIGCRYCQVVCPFNAPRFEWNDPNPEIRKCTMCADRIAVGSEPACSQSCTTKALIFGDREELLSLAKERIAKSPNRYVSHVYGEKEAGGACVLYLAKAPFEKMGFATGLPDKPFSSEVKTAMAAIPFAITGSALALGALYWVINRRLESYKENSEDES</sequence>
<dbReference type="Pfam" id="PF13247">
    <property type="entry name" value="Fer4_11"/>
    <property type="match status" value="1"/>
</dbReference>
<feature type="binding site" evidence="7">
    <location>
        <position position="109"/>
    </location>
    <ligand>
        <name>[4Fe-4S] cluster</name>
        <dbReference type="ChEBI" id="CHEBI:49883"/>
        <label>4</label>
    </ligand>
</feature>
<keyword evidence="4" id="KW-0677">Repeat</keyword>
<dbReference type="GO" id="GO:0046872">
    <property type="term" value="F:metal ion binding"/>
    <property type="evidence" value="ECO:0007669"/>
    <property type="project" value="UniProtKB-KW"/>
</dbReference>
<reference evidence="11" key="1">
    <citation type="submission" date="2016-11" db="EMBL/GenBank/DDBJ databases">
        <authorList>
            <person name="Varghese N."/>
            <person name="Submissions S."/>
        </authorList>
    </citation>
    <scope>NUCLEOTIDE SEQUENCE [LARGE SCALE GENOMIC DNA]</scope>
    <source>
        <strain evidence="11">DSM 16219</strain>
    </source>
</reference>
<dbReference type="GO" id="GO:0051539">
    <property type="term" value="F:4 iron, 4 sulfur cluster binding"/>
    <property type="evidence" value="ECO:0007669"/>
    <property type="project" value="UniProtKB-KW"/>
</dbReference>
<keyword evidence="6 7" id="KW-0411">Iron-sulfur</keyword>
<evidence type="ECO:0000313" key="10">
    <source>
        <dbReference type="EMBL" id="SHK93628.1"/>
    </source>
</evidence>
<dbReference type="GO" id="GO:0030313">
    <property type="term" value="C:cell envelope"/>
    <property type="evidence" value="ECO:0007669"/>
    <property type="project" value="UniProtKB-SubCell"/>
</dbReference>
<feature type="domain" description="4Fe-4S ferredoxin-type" evidence="9">
    <location>
        <begin position="65"/>
        <end position="96"/>
    </location>
</feature>
<feature type="domain" description="4Fe-4S ferredoxin-type" evidence="9">
    <location>
        <begin position="2"/>
        <end position="32"/>
    </location>
</feature>
<keyword evidence="2 7" id="KW-0004">4Fe-4S</keyword>
<feature type="binding site" evidence="7">
    <location>
        <position position="86"/>
    </location>
    <ligand>
        <name>[4Fe-4S] cluster</name>
        <dbReference type="ChEBI" id="CHEBI:49883"/>
        <label>4</label>
    </ligand>
</feature>
<name>A0A1M6WIU3_9BACT</name>
<feature type="binding site" evidence="7">
    <location>
        <position position="17"/>
    </location>
    <ligand>
        <name>[4Fe-4S] cluster</name>
        <dbReference type="ChEBI" id="CHEBI:49883"/>
        <label>1</label>
    </ligand>
</feature>
<keyword evidence="8" id="KW-1133">Transmembrane helix</keyword>
<evidence type="ECO:0000256" key="3">
    <source>
        <dbReference type="ARBA" id="ARBA00022723"/>
    </source>
</evidence>
<feature type="binding site" evidence="7">
    <location>
        <position position="116"/>
    </location>
    <ligand>
        <name>[4Fe-4S] cluster</name>
        <dbReference type="ChEBI" id="CHEBI:49883"/>
        <label>3</label>
    </ligand>
</feature>
<keyword evidence="5 7" id="KW-0408">Iron</keyword>
<evidence type="ECO:0000256" key="5">
    <source>
        <dbReference type="ARBA" id="ARBA00023004"/>
    </source>
</evidence>
<feature type="binding site" evidence="7">
    <location>
        <position position="112"/>
    </location>
    <ligand>
        <name>[4Fe-4S] cluster</name>
        <dbReference type="ChEBI" id="CHEBI:49883"/>
        <label>4</label>
    </ligand>
</feature>
<keyword evidence="3 7" id="KW-0479">Metal-binding</keyword>
<evidence type="ECO:0000256" key="7">
    <source>
        <dbReference type="PIRSR" id="PIRSR036298-50"/>
    </source>
</evidence>
<dbReference type="RefSeq" id="WP_073478351.1">
    <property type="nucleotide sequence ID" value="NZ_FQZU01000038.1"/>
</dbReference>
<evidence type="ECO:0000259" key="9">
    <source>
        <dbReference type="PROSITE" id="PS51379"/>
    </source>
</evidence>
<dbReference type="PIRSF" id="PIRSF036298">
    <property type="entry name" value="FDH_4Fe4S"/>
    <property type="match status" value="1"/>
</dbReference>
<keyword evidence="8" id="KW-0472">Membrane</keyword>
<gene>
    <name evidence="10" type="ORF">SAMN02745216_04343</name>
</gene>
<dbReference type="PANTHER" id="PTHR43545:SF4">
    <property type="entry name" value="IRON-SULFUR PROTEIN"/>
    <property type="match status" value="1"/>
</dbReference>
<feature type="domain" description="4Fe-4S ferredoxin-type" evidence="9">
    <location>
        <begin position="97"/>
        <end position="126"/>
    </location>
</feature>
<dbReference type="STRING" id="1121393.SAMN02745216_04343"/>
<dbReference type="PROSITE" id="PS00198">
    <property type="entry name" value="4FE4S_FER_1"/>
    <property type="match status" value="1"/>
</dbReference>
<accession>A0A1M6WIU3</accession>
<evidence type="ECO:0000256" key="8">
    <source>
        <dbReference type="SAM" id="Phobius"/>
    </source>
</evidence>
<feature type="binding site" evidence="7">
    <location>
        <position position="74"/>
    </location>
    <ligand>
        <name>[4Fe-4S] cluster</name>
        <dbReference type="ChEBI" id="CHEBI:49883"/>
        <label>3</label>
    </ligand>
</feature>
<comment type="cofactor">
    <cofactor evidence="7">
        <name>[4Fe-4S] cluster</name>
        <dbReference type="ChEBI" id="CHEBI:49883"/>
    </cofactor>
    <text evidence="7">Binds 4 [4Fe-4S] clusters per subunit.</text>
</comment>
<keyword evidence="8" id="KW-0812">Transmembrane</keyword>
<dbReference type="Proteomes" id="UP000183994">
    <property type="component" value="Unassembled WGS sequence"/>
</dbReference>
<feature type="binding site" evidence="7">
    <location>
        <position position="11"/>
    </location>
    <ligand>
        <name>[4Fe-4S] cluster</name>
        <dbReference type="ChEBI" id="CHEBI:49883"/>
        <label>1</label>
    </ligand>
</feature>
<dbReference type="SUPFAM" id="SSF54862">
    <property type="entry name" value="4Fe-4S ferredoxins"/>
    <property type="match status" value="1"/>
</dbReference>
<dbReference type="OrthoDB" id="9789030at2"/>
<dbReference type="GO" id="GO:0045333">
    <property type="term" value="P:cellular respiration"/>
    <property type="evidence" value="ECO:0007669"/>
    <property type="project" value="InterPro"/>
</dbReference>
<dbReference type="InterPro" id="IPR017900">
    <property type="entry name" value="4Fe4S_Fe_S_CS"/>
</dbReference>
<evidence type="ECO:0000313" key="11">
    <source>
        <dbReference type="Proteomes" id="UP000183994"/>
    </source>
</evidence>
<dbReference type="InterPro" id="IPR014603">
    <property type="entry name" value="Formate_DH_Fe-S_su"/>
</dbReference>
<comment type="subcellular location">
    <subcellularLocation>
        <location evidence="1">Cell envelope</location>
    </subcellularLocation>
</comment>
<dbReference type="CDD" id="cd10561">
    <property type="entry name" value="HybA_like"/>
    <property type="match status" value="1"/>
</dbReference>
<dbReference type="InterPro" id="IPR051555">
    <property type="entry name" value="FDH_Electron_Transfer_Unit"/>
</dbReference>
<evidence type="ECO:0000256" key="6">
    <source>
        <dbReference type="ARBA" id="ARBA00023014"/>
    </source>
</evidence>
<feature type="binding site" evidence="7">
    <location>
        <position position="138"/>
    </location>
    <ligand>
        <name>[4Fe-4S] cluster</name>
        <dbReference type="ChEBI" id="CHEBI:49883"/>
        <label>2</label>
    </ligand>
</feature>
<evidence type="ECO:0000256" key="4">
    <source>
        <dbReference type="ARBA" id="ARBA00022737"/>
    </source>
</evidence>
<feature type="binding site" evidence="7">
    <location>
        <position position="135"/>
    </location>
    <ligand>
        <name>[4Fe-4S] cluster</name>
        <dbReference type="ChEBI" id="CHEBI:49883"/>
        <label>2</label>
    </ligand>
</feature>
<dbReference type="Gene3D" id="3.30.70.20">
    <property type="match status" value="2"/>
</dbReference>
<evidence type="ECO:0000256" key="1">
    <source>
        <dbReference type="ARBA" id="ARBA00004196"/>
    </source>
</evidence>
<feature type="binding site" evidence="7">
    <location>
        <position position="106"/>
    </location>
    <ligand>
        <name>[4Fe-4S] cluster</name>
        <dbReference type="ChEBI" id="CHEBI:49883"/>
        <label>4</label>
    </ligand>
</feature>
<protein>
    <submittedName>
        <fullName evidence="10">Formate dehydrogenase iron-sulfur subunit</fullName>
    </submittedName>
</protein>
<dbReference type="EMBL" id="FQZU01000038">
    <property type="protein sequence ID" value="SHK93628.1"/>
    <property type="molecule type" value="Genomic_DNA"/>
</dbReference>
<proteinExistence type="predicted"/>
<feature type="transmembrane region" description="Helical" evidence="8">
    <location>
        <begin position="226"/>
        <end position="248"/>
    </location>
</feature>
<feature type="binding site" evidence="7">
    <location>
        <position position="77"/>
    </location>
    <ligand>
        <name>[4Fe-4S] cluster</name>
        <dbReference type="ChEBI" id="CHEBI:49883"/>
        <label>3</label>
    </ligand>
</feature>
<feature type="binding site" evidence="7">
    <location>
        <position position="82"/>
    </location>
    <ligand>
        <name>[4Fe-4S] cluster</name>
        <dbReference type="ChEBI" id="CHEBI:49883"/>
        <label>3</label>
    </ligand>
</feature>
<evidence type="ECO:0000256" key="2">
    <source>
        <dbReference type="ARBA" id="ARBA00022485"/>
    </source>
</evidence>
<dbReference type="PROSITE" id="PS51379">
    <property type="entry name" value="4FE4S_FER_2"/>
    <property type="match status" value="3"/>
</dbReference>